<evidence type="ECO:0000313" key="1">
    <source>
        <dbReference type="EMBL" id="KAH0923402.1"/>
    </source>
</evidence>
<evidence type="ECO:0000313" key="2">
    <source>
        <dbReference type="Proteomes" id="UP000824890"/>
    </source>
</evidence>
<protein>
    <submittedName>
        <fullName evidence="1">Uncharacterized protein</fullName>
    </submittedName>
</protein>
<keyword evidence="2" id="KW-1185">Reference proteome</keyword>
<reference evidence="1 2" key="1">
    <citation type="submission" date="2021-05" db="EMBL/GenBank/DDBJ databases">
        <title>Genome Assembly of Synthetic Allotetraploid Brassica napus Reveals Homoeologous Exchanges between Subgenomes.</title>
        <authorList>
            <person name="Davis J.T."/>
        </authorList>
    </citation>
    <scope>NUCLEOTIDE SEQUENCE [LARGE SCALE GENOMIC DNA]</scope>
    <source>
        <strain evidence="2">cv. Da-Ae</strain>
        <tissue evidence="1">Seedling</tissue>
    </source>
</reference>
<comment type="caution">
    <text evidence="1">The sequence shown here is derived from an EMBL/GenBank/DDBJ whole genome shotgun (WGS) entry which is preliminary data.</text>
</comment>
<proteinExistence type="predicted"/>
<gene>
    <name evidence="1" type="ORF">HID58_023420</name>
</gene>
<sequence length="81" mass="9182">MKEPMTRSIPQPELKAFVEKEKSDLILTASKWAREDDEAADADDVQKKSDYTGGITCKVYDEDLKGNDCVRTQRDNGLDEE</sequence>
<dbReference type="Proteomes" id="UP000824890">
    <property type="component" value="Unassembled WGS sequence"/>
</dbReference>
<organism evidence="1 2">
    <name type="scientific">Brassica napus</name>
    <name type="common">Rape</name>
    <dbReference type="NCBI Taxonomy" id="3708"/>
    <lineage>
        <taxon>Eukaryota</taxon>
        <taxon>Viridiplantae</taxon>
        <taxon>Streptophyta</taxon>
        <taxon>Embryophyta</taxon>
        <taxon>Tracheophyta</taxon>
        <taxon>Spermatophyta</taxon>
        <taxon>Magnoliopsida</taxon>
        <taxon>eudicotyledons</taxon>
        <taxon>Gunneridae</taxon>
        <taxon>Pentapetalae</taxon>
        <taxon>rosids</taxon>
        <taxon>malvids</taxon>
        <taxon>Brassicales</taxon>
        <taxon>Brassicaceae</taxon>
        <taxon>Brassiceae</taxon>
        <taxon>Brassica</taxon>
    </lineage>
</organism>
<accession>A0ABQ8D216</accession>
<dbReference type="EMBL" id="JAGKQM010000006">
    <property type="protein sequence ID" value="KAH0923402.1"/>
    <property type="molecule type" value="Genomic_DNA"/>
</dbReference>
<name>A0ABQ8D216_BRANA</name>